<accession>A0A176VH80</accession>
<evidence type="ECO:0000313" key="3">
    <source>
        <dbReference type="Proteomes" id="UP000077202"/>
    </source>
</evidence>
<evidence type="ECO:0000256" key="1">
    <source>
        <dbReference type="SAM" id="MobiDB-lite"/>
    </source>
</evidence>
<proteinExistence type="predicted"/>
<protein>
    <submittedName>
        <fullName evidence="2">Uncharacterized protein</fullName>
    </submittedName>
</protein>
<keyword evidence="3" id="KW-1185">Reference proteome</keyword>
<feature type="region of interest" description="Disordered" evidence="1">
    <location>
        <begin position="14"/>
        <end position="54"/>
    </location>
</feature>
<comment type="caution">
    <text evidence="2">The sequence shown here is derived from an EMBL/GenBank/DDBJ whole genome shotgun (WGS) entry which is preliminary data.</text>
</comment>
<dbReference type="Proteomes" id="UP000077202">
    <property type="component" value="Unassembled WGS sequence"/>
</dbReference>
<organism evidence="2 3">
    <name type="scientific">Marchantia polymorpha subsp. ruderalis</name>
    <dbReference type="NCBI Taxonomy" id="1480154"/>
    <lineage>
        <taxon>Eukaryota</taxon>
        <taxon>Viridiplantae</taxon>
        <taxon>Streptophyta</taxon>
        <taxon>Embryophyta</taxon>
        <taxon>Marchantiophyta</taxon>
        <taxon>Marchantiopsida</taxon>
        <taxon>Marchantiidae</taxon>
        <taxon>Marchantiales</taxon>
        <taxon>Marchantiaceae</taxon>
        <taxon>Marchantia</taxon>
    </lineage>
</organism>
<feature type="compositionally biased region" description="Polar residues" evidence="1">
    <location>
        <begin position="38"/>
        <end position="52"/>
    </location>
</feature>
<feature type="compositionally biased region" description="Basic and acidic residues" evidence="1">
    <location>
        <begin position="14"/>
        <end position="36"/>
    </location>
</feature>
<name>A0A176VH80_MARPO</name>
<evidence type="ECO:0000313" key="2">
    <source>
        <dbReference type="EMBL" id="OAE20220.1"/>
    </source>
</evidence>
<reference evidence="2" key="1">
    <citation type="submission" date="2016-03" db="EMBL/GenBank/DDBJ databases">
        <title>Mechanisms controlling the formation of the plant cell surface in tip-growing cells are functionally conserved among land plants.</title>
        <authorList>
            <person name="Honkanen S."/>
            <person name="Jones V.A."/>
            <person name="Morieri G."/>
            <person name="Champion C."/>
            <person name="Hetherington A.J."/>
            <person name="Kelly S."/>
            <person name="Saint-Marcoux D."/>
            <person name="Proust H."/>
            <person name="Prescott H."/>
            <person name="Dolan L."/>
        </authorList>
    </citation>
    <scope>NUCLEOTIDE SEQUENCE [LARGE SCALE GENOMIC DNA]</scope>
    <source>
        <tissue evidence="2">Whole gametophyte</tissue>
    </source>
</reference>
<dbReference type="AlphaFoldDB" id="A0A176VH80"/>
<gene>
    <name evidence="2" type="ORF">AXG93_3960s1090</name>
</gene>
<dbReference type="EMBL" id="LVLJ01003657">
    <property type="protein sequence ID" value="OAE20220.1"/>
    <property type="molecule type" value="Genomic_DNA"/>
</dbReference>
<sequence>MIRDLAQCLAGAAEAREAREARGTNSDLERTMERWSRSPVSDTADQLASDRNVSGEVDEEVCEAAVKVGAQLRDQLVVGYGEGLVPSRRTRPRADQHQRVGWMLDAPRDAQGPDRRLCRPATLSSSERSLQRAPAVRLNQEHGHCSLHLRGMTYVGAVGTNELGTPEILSAAMLRTVQVDQKPESRGGREGSAGNLRSFRELLTIRKTPDDAVDLGEQSRPANRSRVLVELHIHIFVSTDVVTVNENPLLHR</sequence>